<feature type="transmembrane region" description="Helical" evidence="8">
    <location>
        <begin position="167"/>
        <end position="189"/>
    </location>
</feature>
<keyword evidence="2" id="KW-1003">Cell membrane</keyword>
<evidence type="ECO:0000256" key="3">
    <source>
        <dbReference type="ARBA" id="ARBA00022692"/>
    </source>
</evidence>
<evidence type="ECO:0000313" key="10">
    <source>
        <dbReference type="EMBL" id="HGT40809.1"/>
    </source>
</evidence>
<sequence>MSSTTSSAPRNRTGWGRSATVWVAGCALAILFYAAIPFVPVYQAELQRYFCAHWIEYVTTGLFWVGVATLMQKGWRIPAERAILAAEPLDGLSPLGGESPPQTVERITAQLRLVARRAQSTQLVQRILDVCDYVRGRRSTDGVEGHLSYLAELASSRLQDSYALIRMVTWAIPILGFLGTVIGITLAIANITPDQLESSLSDVTAGLAVAFDTTALSLGLSMLLVFGTYVIERQEQQVLDAVEDFARQDLLPLFPGPSASSGPLMQAESQAAAQLIQQTEALVSWQMQEWQKSLDGLRERWSGTLERQQAYLNEALQSGLAHTLADHTQMLADVRRDFLAAFEQAATLITQQMTAAETSFKELQAAGAQVLQETREQGRADREADRQLAQQMLGELAGAVHRWQQQLQETTHAMTGQLAELRQQGGILLRIVEQEEQLVRLEDRLSRNLEAVRVVESLEETLLNLNAAVHLLTSKTRAKAA</sequence>
<dbReference type="PANTHER" id="PTHR30625">
    <property type="entry name" value="PROTEIN TOLQ"/>
    <property type="match status" value="1"/>
</dbReference>
<proteinExistence type="inferred from homology"/>
<protein>
    <recommendedName>
        <fullName evidence="9">MotA/TolQ/ExbB proton channel domain-containing protein</fullName>
    </recommendedName>
</protein>
<keyword evidence="4 8" id="KW-1133">Transmembrane helix</keyword>
<feature type="coiled-coil region" evidence="7">
    <location>
        <begin position="431"/>
        <end position="475"/>
    </location>
</feature>
<dbReference type="InterPro" id="IPR002898">
    <property type="entry name" value="MotA_ExbB_proton_chnl"/>
</dbReference>
<evidence type="ECO:0000256" key="5">
    <source>
        <dbReference type="ARBA" id="ARBA00023136"/>
    </source>
</evidence>
<keyword evidence="6" id="KW-0813">Transport</keyword>
<comment type="similarity">
    <text evidence="6">Belongs to the exbB/tolQ family.</text>
</comment>
<dbReference type="AlphaFoldDB" id="A0A7C4QU09"/>
<evidence type="ECO:0000256" key="2">
    <source>
        <dbReference type="ARBA" id="ARBA00022475"/>
    </source>
</evidence>
<reference evidence="10" key="1">
    <citation type="journal article" date="2020" name="mSystems">
        <title>Genome- and Community-Level Interaction Insights into Carbon Utilization and Element Cycling Functions of Hydrothermarchaeota in Hydrothermal Sediment.</title>
        <authorList>
            <person name="Zhou Z."/>
            <person name="Liu Y."/>
            <person name="Xu W."/>
            <person name="Pan J."/>
            <person name="Luo Z.H."/>
            <person name="Li M."/>
        </authorList>
    </citation>
    <scope>NUCLEOTIDE SEQUENCE [LARGE SCALE GENOMIC DNA]</scope>
    <source>
        <strain evidence="10">SpSt-508</strain>
    </source>
</reference>
<dbReference type="EMBL" id="DSVQ01000018">
    <property type="protein sequence ID" value="HGT40809.1"/>
    <property type="molecule type" value="Genomic_DNA"/>
</dbReference>
<comment type="subcellular location">
    <subcellularLocation>
        <location evidence="1">Cell membrane</location>
        <topology evidence="1">Multi-pass membrane protein</topology>
    </subcellularLocation>
    <subcellularLocation>
        <location evidence="6">Membrane</location>
        <topology evidence="6">Multi-pass membrane protein</topology>
    </subcellularLocation>
</comment>
<keyword evidence="3 8" id="KW-0812">Transmembrane</keyword>
<dbReference type="Pfam" id="PF01618">
    <property type="entry name" value="MotA_ExbB"/>
    <property type="match status" value="1"/>
</dbReference>
<keyword evidence="7" id="KW-0175">Coiled coil</keyword>
<gene>
    <name evidence="10" type="ORF">ENS64_16310</name>
</gene>
<evidence type="ECO:0000259" key="9">
    <source>
        <dbReference type="Pfam" id="PF01618"/>
    </source>
</evidence>
<keyword evidence="6" id="KW-0653">Protein transport</keyword>
<evidence type="ECO:0000256" key="1">
    <source>
        <dbReference type="ARBA" id="ARBA00004651"/>
    </source>
</evidence>
<comment type="caution">
    <text evidence="10">The sequence shown here is derived from an EMBL/GenBank/DDBJ whole genome shotgun (WGS) entry which is preliminary data.</text>
</comment>
<feature type="transmembrane region" description="Helical" evidence="8">
    <location>
        <begin position="54"/>
        <end position="71"/>
    </location>
</feature>
<evidence type="ECO:0000256" key="4">
    <source>
        <dbReference type="ARBA" id="ARBA00022989"/>
    </source>
</evidence>
<feature type="transmembrane region" description="Helical" evidence="8">
    <location>
        <begin position="21"/>
        <end position="42"/>
    </location>
</feature>
<dbReference type="GO" id="GO:0005886">
    <property type="term" value="C:plasma membrane"/>
    <property type="evidence" value="ECO:0007669"/>
    <property type="project" value="UniProtKB-SubCell"/>
</dbReference>
<evidence type="ECO:0000256" key="7">
    <source>
        <dbReference type="SAM" id="Coils"/>
    </source>
</evidence>
<dbReference type="GO" id="GO:0017038">
    <property type="term" value="P:protein import"/>
    <property type="evidence" value="ECO:0007669"/>
    <property type="project" value="TreeGrafter"/>
</dbReference>
<name>A0A7C4QU09_9PLAN</name>
<feature type="domain" description="MotA/TolQ/ExbB proton channel" evidence="9">
    <location>
        <begin position="138"/>
        <end position="240"/>
    </location>
</feature>
<evidence type="ECO:0000256" key="8">
    <source>
        <dbReference type="SAM" id="Phobius"/>
    </source>
</evidence>
<keyword evidence="5 8" id="KW-0472">Membrane</keyword>
<organism evidence="10">
    <name type="scientific">Schlesneria paludicola</name>
    <dbReference type="NCBI Taxonomy" id="360056"/>
    <lineage>
        <taxon>Bacteria</taxon>
        <taxon>Pseudomonadati</taxon>
        <taxon>Planctomycetota</taxon>
        <taxon>Planctomycetia</taxon>
        <taxon>Planctomycetales</taxon>
        <taxon>Planctomycetaceae</taxon>
        <taxon>Schlesneria</taxon>
    </lineage>
</organism>
<dbReference type="InterPro" id="IPR050790">
    <property type="entry name" value="ExbB/TolQ_transport"/>
</dbReference>
<accession>A0A7C4QU09</accession>
<dbReference type="PANTHER" id="PTHR30625:SF11">
    <property type="entry name" value="MOTA_TOLQ_EXBB PROTON CHANNEL DOMAIN-CONTAINING PROTEIN"/>
    <property type="match status" value="1"/>
</dbReference>
<evidence type="ECO:0000256" key="6">
    <source>
        <dbReference type="RuleBase" id="RU004057"/>
    </source>
</evidence>
<feature type="transmembrane region" description="Helical" evidence="8">
    <location>
        <begin position="209"/>
        <end position="231"/>
    </location>
</feature>